<accession>A0A3D9H0M7</accession>
<dbReference type="AlphaFoldDB" id="A0A3D9H0M7"/>
<comment type="caution">
    <text evidence="1">The sequence shown here is derived from an EMBL/GenBank/DDBJ whole genome shotgun (WGS) entry which is preliminary data.</text>
</comment>
<name>A0A3D9H0M7_9PROT</name>
<dbReference type="RefSeq" id="WP_115939716.1">
    <property type="nucleotide sequence ID" value="NZ_QRDW01000040.1"/>
</dbReference>
<reference evidence="1 2" key="1">
    <citation type="submission" date="2018-07" db="EMBL/GenBank/DDBJ databases">
        <title>Genomic Encyclopedia of Type Strains, Phase III (KMG-III): the genomes of soil and plant-associated and newly described type strains.</title>
        <authorList>
            <person name="Whitman W."/>
        </authorList>
    </citation>
    <scope>NUCLEOTIDE SEQUENCE [LARGE SCALE GENOMIC DNA]</scope>
    <source>
        <strain evidence="1 2">CECT 8488</strain>
    </source>
</reference>
<sequence>MLSSEQRHLDAEEELKKVKKICDQAPAGDKKEEAMQFYTAAEDAHKMRMNNKCIAQLAKAREVLK</sequence>
<gene>
    <name evidence="1" type="ORF">DFP90_1402</name>
</gene>
<dbReference type="Proteomes" id="UP000256845">
    <property type="component" value="Unassembled WGS sequence"/>
</dbReference>
<evidence type="ECO:0000313" key="1">
    <source>
        <dbReference type="EMBL" id="RED43072.1"/>
    </source>
</evidence>
<evidence type="ECO:0000313" key="2">
    <source>
        <dbReference type="Proteomes" id="UP000256845"/>
    </source>
</evidence>
<dbReference type="EMBL" id="QRDW01000040">
    <property type="protein sequence ID" value="RED43072.1"/>
    <property type="molecule type" value="Genomic_DNA"/>
</dbReference>
<protein>
    <submittedName>
        <fullName evidence="1">Uncharacterized protein</fullName>
    </submittedName>
</protein>
<keyword evidence="2" id="KW-1185">Reference proteome</keyword>
<proteinExistence type="predicted"/>
<dbReference type="OrthoDB" id="7632358at2"/>
<organism evidence="1 2">
    <name type="scientific">Aestuariispira insulae</name>
    <dbReference type="NCBI Taxonomy" id="1461337"/>
    <lineage>
        <taxon>Bacteria</taxon>
        <taxon>Pseudomonadati</taxon>
        <taxon>Pseudomonadota</taxon>
        <taxon>Alphaproteobacteria</taxon>
        <taxon>Rhodospirillales</taxon>
        <taxon>Kiloniellaceae</taxon>
        <taxon>Aestuariispira</taxon>
    </lineage>
</organism>